<comment type="subcellular location">
    <subcellularLocation>
        <location evidence="1">Nucleus</location>
        <location evidence="1">Nucleolus</location>
    </subcellularLocation>
</comment>
<evidence type="ECO:0000256" key="7">
    <source>
        <dbReference type="ARBA" id="ARBA00075714"/>
    </source>
</evidence>
<dbReference type="CTD" id="64434"/>
<feature type="compositionally biased region" description="Basic and acidic residues" evidence="9">
    <location>
        <begin position="151"/>
        <end position="160"/>
    </location>
</feature>
<comment type="subunit">
    <text evidence="5">May interact with EIF4A1, EIF4A2 and EIF4A3. Interacts with PPP1CA and PPP1CC.</text>
</comment>
<dbReference type="Ensembl" id="ENSCJPT00005005323.1">
    <property type="protein sequence ID" value="ENSCJPP00005002905.1"/>
    <property type="gene ID" value="ENSCJPG00005003185.1"/>
</dbReference>
<feature type="compositionally biased region" description="Acidic residues" evidence="9">
    <location>
        <begin position="244"/>
        <end position="255"/>
    </location>
</feature>
<dbReference type="SUPFAM" id="SSF48371">
    <property type="entry name" value="ARM repeat"/>
    <property type="match status" value="1"/>
</dbReference>
<dbReference type="Gene3D" id="1.25.40.180">
    <property type="match status" value="1"/>
</dbReference>
<dbReference type="GO" id="GO:0042274">
    <property type="term" value="P:ribosomal small subunit biogenesis"/>
    <property type="evidence" value="ECO:0007669"/>
    <property type="project" value="TreeGrafter"/>
</dbReference>
<organism evidence="11 12">
    <name type="scientific">Coturnix japonica</name>
    <name type="common">Japanese quail</name>
    <name type="synonym">Coturnix coturnix japonica</name>
    <dbReference type="NCBI Taxonomy" id="93934"/>
    <lineage>
        <taxon>Eukaryota</taxon>
        <taxon>Metazoa</taxon>
        <taxon>Chordata</taxon>
        <taxon>Craniata</taxon>
        <taxon>Vertebrata</taxon>
        <taxon>Euteleostomi</taxon>
        <taxon>Archelosauria</taxon>
        <taxon>Archosauria</taxon>
        <taxon>Dinosauria</taxon>
        <taxon>Saurischia</taxon>
        <taxon>Theropoda</taxon>
        <taxon>Coelurosauria</taxon>
        <taxon>Aves</taxon>
        <taxon>Neognathae</taxon>
        <taxon>Galloanserae</taxon>
        <taxon>Galliformes</taxon>
        <taxon>Phasianidae</taxon>
        <taxon>Perdicinae</taxon>
        <taxon>Coturnix</taxon>
    </lineage>
</organism>
<feature type="compositionally biased region" description="Basic residues" evidence="9">
    <location>
        <begin position="59"/>
        <end position="80"/>
    </location>
</feature>
<feature type="compositionally biased region" description="Basic and acidic residues" evidence="9">
    <location>
        <begin position="49"/>
        <end position="58"/>
    </location>
</feature>
<evidence type="ECO:0000259" key="10">
    <source>
        <dbReference type="PROSITE" id="PS51366"/>
    </source>
</evidence>
<dbReference type="PANTHER" id="PTHR18034">
    <property type="entry name" value="CELL CYCLE CONTROL PROTEIN CWF22-RELATED"/>
    <property type="match status" value="1"/>
</dbReference>
<dbReference type="SMART" id="SM00544">
    <property type="entry name" value="MA3"/>
    <property type="match status" value="1"/>
</dbReference>
<dbReference type="KEGG" id="cjo:107308737"/>
<feature type="compositionally biased region" description="Acidic residues" evidence="9">
    <location>
        <begin position="274"/>
        <end position="283"/>
    </location>
</feature>
<dbReference type="PANTHER" id="PTHR18034:SF4">
    <property type="entry name" value="NUCLEOLAR MIF4G DOMAIN-CONTAINING PROTEIN 1"/>
    <property type="match status" value="1"/>
</dbReference>
<name>A0A8C2Y5Y3_COTJA</name>
<protein>
    <recommendedName>
        <fullName evidence="6">Nucleolar MIF4G domain-containing protein 1</fullName>
    </recommendedName>
    <alternativeName>
        <fullName evidence="7">SGD1 homolog</fullName>
    </alternativeName>
</protein>
<feature type="region of interest" description="Disordered" evidence="9">
    <location>
        <begin position="198"/>
        <end position="304"/>
    </location>
</feature>
<dbReference type="RefSeq" id="XP_032298866.1">
    <property type="nucleotide sequence ID" value="XM_032442975.1"/>
</dbReference>
<feature type="compositionally biased region" description="Basic and acidic residues" evidence="9">
    <location>
        <begin position="212"/>
        <end position="240"/>
    </location>
</feature>
<sequence length="814" mass="91828">MAAPRRGVAQGRMKRAAGRARRGDGKLDRLRLAVQEFVQAAGEQPPPEHPMKGSERPSRKSRRDAKKEKRRLKRSRRRLLQRGVTGDIASMARPAPAAQPAAAEKKQPEPKRQEKVPPHKAPRAALEEPRPSAIASSRKRALLEANEEEDKEIRRLERQLRLGKRRRKKGEAAAEELPQSFMRDGLGYVLGALGSGASLAGLCHSSDDEEPEPRRREEGPKKAEKIPKKAEEDPAEKDPAEASDSFEESDGEGQWDSESSSPEDGGMPERSEASDQEEEEQEDHNDGATKYIPPQVRKAQEAVDDKKREELGRLKKMVNGLINRLSEPNMSSISGQLEELYMANSRKDMNETLTGILMNACVTAVAMPARLMMEHVLLVSILHHTVGTEVGAHFLEAVVKKFDELSRSDAEGKECENLLALIAHLYNFHVVHCLLIFDILKKLVSSFTEKDIELILFLLKNVGFSLRKDDALALKDLISEAQSKANSAEKELKDQTRVRFMLETMLALRNNDMRKIPGYDPQPVEKLRKLQRTLVHSSSSGKETQLRVSLESLLNADRVGRWWIIGSSWSGAPMINNTDSKTQQKLHIGKVSSKIMELARKQRMNTDIRRSIFCVLMTSEDFMDAFEKLLKLGLKDQQEREIVHVVLYCCLQEKTYNPFYAFLASKLCGYERRFQVTFQFSIWDKIKDLGNLSASAISNLVSLLVHLVRTKSLPLSVLKVIEFGDLDKPKVRFLRQVLSTLLVKTDGDDINDIFGRISDNPKLGMLRESLKLFLTHFLLKNAQVQNSDEETGLLKERAELASKALQAKESKFKL</sequence>
<dbReference type="GeneID" id="107308737"/>
<evidence type="ECO:0000256" key="5">
    <source>
        <dbReference type="ARBA" id="ARBA00063784"/>
    </source>
</evidence>
<reference evidence="11" key="3">
    <citation type="submission" date="2025-09" db="UniProtKB">
        <authorList>
            <consortium name="Ensembl"/>
        </authorList>
    </citation>
    <scope>IDENTIFICATION</scope>
</reference>
<feature type="domain" description="MI" evidence="10">
    <location>
        <begin position="607"/>
        <end position="723"/>
    </location>
</feature>
<accession>A0A8C2Y5Y3</accession>
<dbReference type="GeneTree" id="ENSGT00940000153458"/>
<evidence type="ECO:0000313" key="11">
    <source>
        <dbReference type="Ensembl" id="ENSCJPP00005002905.1"/>
    </source>
</evidence>
<comment type="similarity">
    <text evidence="2">Belongs to the CWC22 family.</text>
</comment>
<reference evidence="11" key="1">
    <citation type="submission" date="2015-11" db="EMBL/GenBank/DDBJ databases">
        <authorList>
            <consortium name="International Coturnix japonica Genome Analysis Consortium"/>
            <person name="Warren W."/>
            <person name="Burt D.W."/>
            <person name="Antin P.B."/>
            <person name="Lanford R."/>
            <person name="Gros J."/>
            <person name="Wilson R.K."/>
        </authorList>
    </citation>
    <scope>NUCLEOTIDE SEQUENCE [LARGE SCALE GENOMIC DNA]</scope>
</reference>
<evidence type="ECO:0000256" key="4">
    <source>
        <dbReference type="ARBA" id="ARBA00054269"/>
    </source>
</evidence>
<evidence type="ECO:0000256" key="1">
    <source>
        <dbReference type="ARBA" id="ARBA00004604"/>
    </source>
</evidence>
<keyword evidence="12" id="KW-1185">Reference proteome</keyword>
<evidence type="ECO:0000256" key="6">
    <source>
        <dbReference type="ARBA" id="ARBA00072504"/>
    </source>
</evidence>
<evidence type="ECO:0000256" key="8">
    <source>
        <dbReference type="SAM" id="Coils"/>
    </source>
</evidence>
<gene>
    <name evidence="11" type="primary">NOM1</name>
</gene>
<feature type="coiled-coil region" evidence="8">
    <location>
        <begin position="471"/>
        <end position="498"/>
    </location>
</feature>
<dbReference type="GO" id="GO:0005730">
    <property type="term" value="C:nucleolus"/>
    <property type="evidence" value="ECO:0007669"/>
    <property type="project" value="UniProtKB-SubCell"/>
</dbReference>
<keyword evidence="3" id="KW-0539">Nucleus</keyword>
<dbReference type="InterPro" id="IPR003890">
    <property type="entry name" value="MIF4G-like_typ-3"/>
</dbReference>
<dbReference type="InterPro" id="IPR050781">
    <property type="entry name" value="CWC22_splicing_factor"/>
</dbReference>
<dbReference type="FunFam" id="1.25.40.180:FF:000032">
    <property type="entry name" value="Nucleolar MIF4G domain-containing protein 1"/>
    <property type="match status" value="1"/>
</dbReference>
<dbReference type="InterPro" id="IPR016024">
    <property type="entry name" value="ARM-type_fold"/>
</dbReference>
<dbReference type="Proteomes" id="UP000694412">
    <property type="component" value="Chromosome 2"/>
</dbReference>
<dbReference type="OrthoDB" id="10260961at2759"/>
<proteinExistence type="inferred from homology"/>
<dbReference type="Pfam" id="PF02847">
    <property type="entry name" value="MA3"/>
    <property type="match status" value="1"/>
</dbReference>
<dbReference type="SMART" id="SM00543">
    <property type="entry name" value="MIF4G"/>
    <property type="match status" value="1"/>
</dbReference>
<feature type="region of interest" description="Disordered" evidence="9">
    <location>
        <begin position="1"/>
        <end position="182"/>
    </location>
</feature>
<evidence type="ECO:0000256" key="9">
    <source>
        <dbReference type="SAM" id="MobiDB-lite"/>
    </source>
</evidence>
<feature type="compositionally biased region" description="Basic and acidic residues" evidence="9">
    <location>
        <begin position="21"/>
        <end position="31"/>
    </location>
</feature>
<dbReference type="PROSITE" id="PS51366">
    <property type="entry name" value="MI"/>
    <property type="match status" value="1"/>
</dbReference>
<evidence type="ECO:0000256" key="3">
    <source>
        <dbReference type="ARBA" id="ARBA00023242"/>
    </source>
</evidence>
<feature type="compositionally biased region" description="Low complexity" evidence="9">
    <location>
        <begin position="92"/>
        <end position="102"/>
    </location>
</feature>
<dbReference type="Pfam" id="PF02854">
    <property type="entry name" value="MIF4G"/>
    <property type="match status" value="1"/>
</dbReference>
<evidence type="ECO:0000313" key="12">
    <source>
        <dbReference type="Proteomes" id="UP000694412"/>
    </source>
</evidence>
<comment type="function">
    <text evidence="4">Plays a role in targeting PPP1CA to the nucleolus.</text>
</comment>
<keyword evidence="8" id="KW-0175">Coiled coil</keyword>
<reference evidence="11" key="2">
    <citation type="submission" date="2025-08" db="UniProtKB">
        <authorList>
            <consortium name="Ensembl"/>
        </authorList>
    </citation>
    <scope>IDENTIFICATION</scope>
</reference>
<dbReference type="InterPro" id="IPR003891">
    <property type="entry name" value="Initiation_fac_eIF4g_MI"/>
</dbReference>
<evidence type="ECO:0000256" key="2">
    <source>
        <dbReference type="ARBA" id="ARBA00006856"/>
    </source>
</evidence>
<dbReference type="GO" id="GO:0003723">
    <property type="term" value="F:RNA binding"/>
    <property type="evidence" value="ECO:0007669"/>
    <property type="project" value="InterPro"/>
</dbReference>
<feature type="compositionally biased region" description="Basic and acidic residues" evidence="9">
    <location>
        <begin position="103"/>
        <end position="117"/>
    </location>
</feature>
<dbReference type="AlphaFoldDB" id="A0A8C2Y5Y3"/>